<keyword evidence="2" id="KW-1185">Reference proteome</keyword>
<dbReference type="KEGG" id="bfc:BacF7301_09925"/>
<evidence type="ECO:0000313" key="2">
    <source>
        <dbReference type="Proteomes" id="UP000501780"/>
    </source>
</evidence>
<proteinExistence type="predicted"/>
<dbReference type="Proteomes" id="UP000501780">
    <property type="component" value="Chromosome"/>
</dbReference>
<reference evidence="1 2" key="1">
    <citation type="submission" date="2020-03" db="EMBL/GenBank/DDBJ databases">
        <title>Genomic analysis of Bacteroides faecium CBA7301.</title>
        <authorList>
            <person name="Kim J."/>
            <person name="Roh S.W."/>
        </authorList>
    </citation>
    <scope>NUCLEOTIDE SEQUENCE [LARGE SCALE GENOMIC DNA]</scope>
    <source>
        <strain evidence="1 2">CBA7301</strain>
    </source>
</reference>
<protein>
    <submittedName>
        <fullName evidence="1">Uncharacterized protein</fullName>
    </submittedName>
</protein>
<organism evidence="1 2">
    <name type="scientific">Bacteroides faecium</name>
    <dbReference type="NCBI Taxonomy" id="2715212"/>
    <lineage>
        <taxon>Bacteria</taxon>
        <taxon>Pseudomonadati</taxon>
        <taxon>Bacteroidota</taxon>
        <taxon>Bacteroidia</taxon>
        <taxon>Bacteroidales</taxon>
        <taxon>Bacteroidaceae</taxon>
        <taxon>Bacteroides</taxon>
    </lineage>
</organism>
<accession>A0A6H0KM38</accession>
<gene>
    <name evidence="1" type="ORF">BacF7301_09925</name>
</gene>
<name>A0A6H0KM38_9BACE</name>
<dbReference type="EMBL" id="CP050831">
    <property type="protein sequence ID" value="QIU94442.1"/>
    <property type="molecule type" value="Genomic_DNA"/>
</dbReference>
<dbReference type="RefSeq" id="WP_167962379.1">
    <property type="nucleotide sequence ID" value="NZ_CP050831.1"/>
</dbReference>
<sequence length="143" mass="17225">MAQWITIEEAAEKYGFEKEYVWILIEMREITVCYERPGVDIIDDGSVQDFKNRNKHGLTLMYIEKLERFCIDKSKLCSIYMSLLGKQDKEIGMYEETKSQCDTLQTKCREQYKWIRKLEKELSLEQTNCRNCWLRRICLKIWG</sequence>
<dbReference type="AlphaFoldDB" id="A0A6H0KM38"/>
<evidence type="ECO:0000313" key="1">
    <source>
        <dbReference type="EMBL" id="QIU94442.1"/>
    </source>
</evidence>